<protein>
    <submittedName>
        <fullName evidence="2">Uncharacterized protein</fullName>
    </submittedName>
</protein>
<accession>A0A7J6IBM5</accession>
<comment type="caution">
    <text evidence="2">The sequence shown here is derived from an EMBL/GenBank/DDBJ whole genome shotgun (WGS) entry which is preliminary data.</text>
</comment>
<keyword evidence="3" id="KW-1185">Reference proteome</keyword>
<dbReference type="InterPro" id="IPR025659">
    <property type="entry name" value="Tubby-like_C"/>
</dbReference>
<evidence type="ECO:0000256" key="1">
    <source>
        <dbReference type="ARBA" id="ARBA00005437"/>
    </source>
</evidence>
<organism evidence="2 3">
    <name type="scientific">Cannabis sativa</name>
    <name type="common">Hemp</name>
    <name type="synonym">Marijuana</name>
    <dbReference type="NCBI Taxonomy" id="3483"/>
    <lineage>
        <taxon>Eukaryota</taxon>
        <taxon>Viridiplantae</taxon>
        <taxon>Streptophyta</taxon>
        <taxon>Embryophyta</taxon>
        <taxon>Tracheophyta</taxon>
        <taxon>Spermatophyta</taxon>
        <taxon>Magnoliopsida</taxon>
        <taxon>eudicotyledons</taxon>
        <taxon>Gunneridae</taxon>
        <taxon>Pentapetalae</taxon>
        <taxon>rosids</taxon>
        <taxon>fabids</taxon>
        <taxon>Rosales</taxon>
        <taxon>Cannabaceae</taxon>
        <taxon>Cannabis</taxon>
    </lineage>
</organism>
<name>A0A7J6IBM5_CANSA</name>
<evidence type="ECO:0000313" key="2">
    <source>
        <dbReference type="EMBL" id="KAF4404439.1"/>
    </source>
</evidence>
<dbReference type="InterPro" id="IPR038595">
    <property type="entry name" value="LOR_sf"/>
</dbReference>
<dbReference type="AlphaFoldDB" id="A0A7J6IBM5"/>
<dbReference type="Pfam" id="PF04525">
    <property type="entry name" value="LOR"/>
    <property type="match status" value="1"/>
</dbReference>
<evidence type="ECO:0000313" key="3">
    <source>
        <dbReference type="Proteomes" id="UP000583929"/>
    </source>
</evidence>
<gene>
    <name evidence="2" type="ORF">G4B88_014895</name>
</gene>
<proteinExistence type="inferred from homology"/>
<dbReference type="SUPFAM" id="SSF54518">
    <property type="entry name" value="Tubby C-terminal domain-like"/>
    <property type="match status" value="1"/>
</dbReference>
<reference evidence="2 3" key="1">
    <citation type="journal article" date="2020" name="bioRxiv">
        <title>Sequence and annotation of 42 cannabis genomes reveals extensive copy number variation in cannabinoid synthesis and pathogen resistance genes.</title>
        <authorList>
            <person name="Mckernan K.J."/>
            <person name="Helbert Y."/>
            <person name="Kane L.T."/>
            <person name="Ebling H."/>
            <person name="Zhang L."/>
            <person name="Liu B."/>
            <person name="Eaton Z."/>
            <person name="Mclaughlin S."/>
            <person name="Kingan S."/>
            <person name="Baybayan P."/>
            <person name="Concepcion G."/>
            <person name="Jordan M."/>
            <person name="Riva A."/>
            <person name="Barbazuk W."/>
            <person name="Harkins T."/>
        </authorList>
    </citation>
    <scope>NUCLEOTIDE SEQUENCE [LARGE SCALE GENOMIC DNA]</scope>
    <source>
        <strain evidence="3">cv. Jamaican Lion 4</strain>
        <tissue evidence="2">Leaf</tissue>
    </source>
</reference>
<comment type="similarity">
    <text evidence="1">Belongs to the LOR family.</text>
</comment>
<dbReference type="InterPro" id="IPR007612">
    <property type="entry name" value="LOR"/>
</dbReference>
<sequence>MKKFLSMKSFSRSRSVVVVHDEDDEAAHDEKYDNEKDVVLTVWRKSLLMSCNGFTVIDSHGNLIYRVDNYMRFRPQEITLMDSSGKSILTFNHRPTKLGLVDSWVVYEGERSIDVDHNKKKKINVIRRSKSLSSTSKKPIFYIKKNINYLYKSSSSSHVLAHVFRCGSSDKNTKRSSSSSSSCGDYVIEGSYTERSCKVLDKWCNNKVVAEIRRKQECVSGISFGNEVFHLIVHHNFDPTFAMAFLMLLDQMFS</sequence>
<dbReference type="PANTHER" id="PTHR31087:SF14">
    <property type="entry name" value="PROTEIN LURP-ONE-RELATED 17"/>
    <property type="match status" value="1"/>
</dbReference>
<dbReference type="EMBL" id="JAATIQ010000002">
    <property type="protein sequence ID" value="KAF4404439.1"/>
    <property type="molecule type" value="Genomic_DNA"/>
</dbReference>
<dbReference type="Gene3D" id="2.40.160.200">
    <property type="entry name" value="LURP1-related"/>
    <property type="match status" value="1"/>
</dbReference>
<dbReference type="PANTHER" id="PTHR31087">
    <property type="match status" value="1"/>
</dbReference>
<dbReference type="Proteomes" id="UP000583929">
    <property type="component" value="Unassembled WGS sequence"/>
</dbReference>